<keyword evidence="4 6" id="KW-1133">Transmembrane helix</keyword>
<gene>
    <name evidence="7" type="ORF">H8707_13085</name>
</gene>
<feature type="transmembrane region" description="Helical" evidence="6">
    <location>
        <begin position="20"/>
        <end position="46"/>
    </location>
</feature>
<proteinExistence type="predicted"/>
<dbReference type="InterPro" id="IPR010343">
    <property type="entry name" value="ArAE_1"/>
</dbReference>
<dbReference type="PANTHER" id="PTHR30509">
    <property type="entry name" value="P-HYDROXYBENZOIC ACID EFFLUX PUMP SUBUNIT-RELATED"/>
    <property type="match status" value="1"/>
</dbReference>
<comment type="subcellular location">
    <subcellularLocation>
        <location evidence="1">Cell membrane</location>
        <topology evidence="1">Multi-pass membrane protein</topology>
    </subcellularLocation>
</comment>
<feature type="transmembrane region" description="Helical" evidence="6">
    <location>
        <begin position="58"/>
        <end position="77"/>
    </location>
</feature>
<keyword evidence="2" id="KW-1003">Cell membrane</keyword>
<dbReference type="Proteomes" id="UP000601171">
    <property type="component" value="Unassembled WGS sequence"/>
</dbReference>
<dbReference type="RefSeq" id="WP_262430610.1">
    <property type="nucleotide sequence ID" value="NZ_JACRTG010000030.1"/>
</dbReference>
<dbReference type="GO" id="GO:0005886">
    <property type="term" value="C:plasma membrane"/>
    <property type="evidence" value="ECO:0007669"/>
    <property type="project" value="UniProtKB-SubCell"/>
</dbReference>
<dbReference type="EMBL" id="JACRTG010000030">
    <property type="protein sequence ID" value="MBC8589149.1"/>
    <property type="molecule type" value="Genomic_DNA"/>
</dbReference>
<dbReference type="Pfam" id="PF06081">
    <property type="entry name" value="ArAE_1"/>
    <property type="match status" value="1"/>
</dbReference>
<dbReference type="PANTHER" id="PTHR30509:SF9">
    <property type="entry name" value="MULTIDRUG RESISTANCE PROTEIN MDTO"/>
    <property type="match status" value="1"/>
</dbReference>
<keyword evidence="5 6" id="KW-0472">Membrane</keyword>
<reference evidence="7" key="1">
    <citation type="submission" date="2020-08" db="EMBL/GenBank/DDBJ databases">
        <title>Genome public.</title>
        <authorList>
            <person name="Liu C."/>
            <person name="Sun Q."/>
        </authorList>
    </citation>
    <scope>NUCLEOTIDE SEQUENCE</scope>
    <source>
        <strain evidence="7">BX21</strain>
    </source>
</reference>
<evidence type="ECO:0000313" key="8">
    <source>
        <dbReference type="Proteomes" id="UP000601171"/>
    </source>
</evidence>
<sequence>MIDFRKFKIGMRTIKTGLAVSISMFIATLLNLKSPIFVGIGAIMAMQSSVSESFNAGVNRMLGTIVGACVGLIFSFIFPQNFIFLGIGIIIVIHIHYIFDWKKSLTLSAIVFLAIFLNSETARITYAINRIIDTFIGVAVAVLINYFVFTPNNKTNLLLSLKQVYNNTKLMVYDFIRGRDVSLIDLKSQMDLIRDSNLKLKEDMDLTSHKTANTELINIILSIMDDIYLEIKYIAKLQKESTISKENLALLRKLSMQIKQDDSDEIKDLDIVYNFHLNNILNNLIKSEDLLEKIMIDLDVSPQNRS</sequence>
<evidence type="ECO:0000256" key="3">
    <source>
        <dbReference type="ARBA" id="ARBA00022692"/>
    </source>
</evidence>
<comment type="caution">
    <text evidence="7">The sequence shown here is derived from an EMBL/GenBank/DDBJ whole genome shotgun (WGS) entry which is preliminary data.</text>
</comment>
<keyword evidence="8" id="KW-1185">Reference proteome</keyword>
<evidence type="ECO:0000256" key="5">
    <source>
        <dbReference type="ARBA" id="ARBA00023136"/>
    </source>
</evidence>
<organism evidence="7 8">
    <name type="scientific">Paratissierella segnis</name>
    <dbReference type="NCBI Taxonomy" id="2763679"/>
    <lineage>
        <taxon>Bacteria</taxon>
        <taxon>Bacillati</taxon>
        <taxon>Bacillota</taxon>
        <taxon>Tissierellia</taxon>
        <taxon>Tissierellales</taxon>
        <taxon>Tissierellaceae</taxon>
        <taxon>Paratissierella</taxon>
    </lineage>
</organism>
<protein>
    <submittedName>
        <fullName evidence="7">FUSC family protein</fullName>
    </submittedName>
</protein>
<dbReference type="AlphaFoldDB" id="A0A926EZH5"/>
<feature type="transmembrane region" description="Helical" evidence="6">
    <location>
        <begin position="82"/>
        <end position="99"/>
    </location>
</feature>
<feature type="transmembrane region" description="Helical" evidence="6">
    <location>
        <begin position="131"/>
        <end position="149"/>
    </location>
</feature>
<name>A0A926EZH5_9FIRM</name>
<evidence type="ECO:0000256" key="6">
    <source>
        <dbReference type="SAM" id="Phobius"/>
    </source>
</evidence>
<evidence type="ECO:0000256" key="2">
    <source>
        <dbReference type="ARBA" id="ARBA00022475"/>
    </source>
</evidence>
<keyword evidence="3 6" id="KW-0812">Transmembrane</keyword>
<evidence type="ECO:0000313" key="7">
    <source>
        <dbReference type="EMBL" id="MBC8589149.1"/>
    </source>
</evidence>
<evidence type="ECO:0000256" key="1">
    <source>
        <dbReference type="ARBA" id="ARBA00004651"/>
    </source>
</evidence>
<accession>A0A926EZH5</accession>
<evidence type="ECO:0000256" key="4">
    <source>
        <dbReference type="ARBA" id="ARBA00022989"/>
    </source>
</evidence>
<feature type="transmembrane region" description="Helical" evidence="6">
    <location>
        <begin position="105"/>
        <end position="124"/>
    </location>
</feature>